<accession>A0A8J3VTV0</accession>
<proteinExistence type="predicted"/>
<feature type="region of interest" description="Disordered" evidence="1">
    <location>
        <begin position="1"/>
        <end position="25"/>
    </location>
</feature>
<dbReference type="EMBL" id="BONZ01000072">
    <property type="protein sequence ID" value="GIH18792.1"/>
    <property type="molecule type" value="Genomic_DNA"/>
</dbReference>
<dbReference type="Proteomes" id="UP000642748">
    <property type="component" value="Unassembled WGS sequence"/>
</dbReference>
<keyword evidence="3" id="KW-1185">Reference proteome</keyword>
<sequence>MRRPERARETAASPASAPPGPATVGDDRFVAIRSVAIRLVAIRSVVIRFKPVVRAGGRPGARLGAGGVASRRPRGRVARRGQGGTLRVDGPITGGSPIAGEWSGSDE</sequence>
<organism evidence="2 3">
    <name type="scientific">Rugosimonospora africana</name>
    <dbReference type="NCBI Taxonomy" id="556532"/>
    <lineage>
        <taxon>Bacteria</taxon>
        <taxon>Bacillati</taxon>
        <taxon>Actinomycetota</taxon>
        <taxon>Actinomycetes</taxon>
        <taxon>Micromonosporales</taxon>
        <taxon>Micromonosporaceae</taxon>
        <taxon>Rugosimonospora</taxon>
    </lineage>
</organism>
<feature type="compositionally biased region" description="Gly residues" evidence="1">
    <location>
        <begin position="58"/>
        <end position="67"/>
    </location>
</feature>
<evidence type="ECO:0000313" key="3">
    <source>
        <dbReference type="Proteomes" id="UP000642748"/>
    </source>
</evidence>
<gene>
    <name evidence="2" type="ORF">Raf01_69640</name>
</gene>
<name>A0A8J3VTV0_9ACTN</name>
<feature type="region of interest" description="Disordered" evidence="1">
    <location>
        <begin position="58"/>
        <end position="107"/>
    </location>
</feature>
<dbReference type="AlphaFoldDB" id="A0A8J3VTV0"/>
<comment type="caution">
    <text evidence="2">The sequence shown here is derived from an EMBL/GenBank/DDBJ whole genome shotgun (WGS) entry which is preliminary data.</text>
</comment>
<evidence type="ECO:0000256" key="1">
    <source>
        <dbReference type="SAM" id="MobiDB-lite"/>
    </source>
</evidence>
<reference evidence="2" key="1">
    <citation type="submission" date="2021-01" db="EMBL/GenBank/DDBJ databases">
        <title>Whole genome shotgun sequence of Rugosimonospora africana NBRC 104875.</title>
        <authorList>
            <person name="Komaki H."/>
            <person name="Tamura T."/>
        </authorList>
    </citation>
    <scope>NUCLEOTIDE SEQUENCE</scope>
    <source>
        <strain evidence="2">NBRC 104875</strain>
    </source>
</reference>
<evidence type="ECO:0000313" key="2">
    <source>
        <dbReference type="EMBL" id="GIH18792.1"/>
    </source>
</evidence>
<protein>
    <submittedName>
        <fullName evidence="2">Uncharacterized protein</fullName>
    </submittedName>
</protein>